<evidence type="ECO:0000313" key="1">
    <source>
        <dbReference type="EMBL" id="CAF1038462.1"/>
    </source>
</evidence>
<dbReference type="Proteomes" id="UP000677228">
    <property type="component" value="Unassembled WGS sequence"/>
</dbReference>
<dbReference type="AlphaFoldDB" id="A0A814JIE5"/>
<dbReference type="GO" id="GO:0005794">
    <property type="term" value="C:Golgi apparatus"/>
    <property type="evidence" value="ECO:0007669"/>
    <property type="project" value="TreeGrafter"/>
</dbReference>
<accession>A0A814JIE5</accession>
<dbReference type="InterPro" id="IPR011990">
    <property type="entry name" value="TPR-like_helical_dom_sf"/>
</dbReference>
<evidence type="ECO:0000313" key="5">
    <source>
        <dbReference type="Proteomes" id="UP000663829"/>
    </source>
</evidence>
<dbReference type="EMBL" id="CAJNOK010011692">
    <property type="protein sequence ID" value="CAF1146172.1"/>
    <property type="molecule type" value="Genomic_DNA"/>
</dbReference>
<dbReference type="Proteomes" id="UP000682733">
    <property type="component" value="Unassembled WGS sequence"/>
</dbReference>
<organism evidence="1 5">
    <name type="scientific">Didymodactylos carnosus</name>
    <dbReference type="NCBI Taxonomy" id="1234261"/>
    <lineage>
        <taxon>Eukaryota</taxon>
        <taxon>Metazoa</taxon>
        <taxon>Spiralia</taxon>
        <taxon>Gnathifera</taxon>
        <taxon>Rotifera</taxon>
        <taxon>Eurotatoria</taxon>
        <taxon>Bdelloidea</taxon>
        <taxon>Philodinida</taxon>
        <taxon>Philodinidae</taxon>
        <taxon>Didymodactylos</taxon>
    </lineage>
</organism>
<dbReference type="Proteomes" id="UP000663829">
    <property type="component" value="Unassembled WGS sequence"/>
</dbReference>
<dbReference type="EMBL" id="CAJOBC010003968">
    <property type="protein sequence ID" value="CAF3808867.1"/>
    <property type="molecule type" value="Genomic_DNA"/>
</dbReference>
<evidence type="ECO:0000313" key="4">
    <source>
        <dbReference type="EMBL" id="CAF3947883.1"/>
    </source>
</evidence>
<name>A0A814JIE5_9BILA</name>
<protein>
    <recommendedName>
        <fullName evidence="6">Trafficking protein particle complex subunit 12</fullName>
    </recommendedName>
</protein>
<dbReference type="GO" id="GO:0030008">
    <property type="term" value="C:TRAPP complex"/>
    <property type="evidence" value="ECO:0007669"/>
    <property type="project" value="TreeGrafter"/>
</dbReference>
<dbReference type="SUPFAM" id="SSF48452">
    <property type="entry name" value="TPR-like"/>
    <property type="match status" value="1"/>
</dbReference>
<evidence type="ECO:0000313" key="3">
    <source>
        <dbReference type="EMBL" id="CAF3808867.1"/>
    </source>
</evidence>
<dbReference type="EMBL" id="CAJNOQ010003968">
    <property type="protein sequence ID" value="CAF1038462.1"/>
    <property type="molecule type" value="Genomic_DNA"/>
</dbReference>
<dbReference type="EMBL" id="CAJOBA010028887">
    <property type="protein sequence ID" value="CAF3947883.1"/>
    <property type="molecule type" value="Genomic_DNA"/>
</dbReference>
<dbReference type="Proteomes" id="UP000681722">
    <property type="component" value="Unassembled WGS sequence"/>
</dbReference>
<proteinExistence type="predicted"/>
<comment type="caution">
    <text evidence="1">The sequence shown here is derived from an EMBL/GenBank/DDBJ whole genome shotgun (WGS) entry which is preliminary data.</text>
</comment>
<keyword evidence="5" id="KW-1185">Reference proteome</keyword>
<dbReference type="PANTHER" id="PTHR21581:SF6">
    <property type="entry name" value="TRAFFICKING PROTEIN PARTICLE COMPLEX SUBUNIT 12"/>
    <property type="match status" value="1"/>
</dbReference>
<evidence type="ECO:0000313" key="2">
    <source>
        <dbReference type="EMBL" id="CAF1146172.1"/>
    </source>
</evidence>
<dbReference type="Gene3D" id="1.25.40.10">
    <property type="entry name" value="Tetratricopeptide repeat domain"/>
    <property type="match status" value="1"/>
</dbReference>
<reference evidence="1" key="1">
    <citation type="submission" date="2021-02" db="EMBL/GenBank/DDBJ databases">
        <authorList>
            <person name="Nowell W R."/>
        </authorList>
    </citation>
    <scope>NUCLEOTIDE SEQUENCE</scope>
</reference>
<dbReference type="PANTHER" id="PTHR21581">
    <property type="entry name" value="D-ALANYL-D-ALANINE CARBOXYPEPTIDASE"/>
    <property type="match status" value="1"/>
</dbReference>
<dbReference type="OrthoDB" id="428342at2759"/>
<sequence length="431" mass="50836">MPSFSSPSSIKQSVWFAYDPQCATYLRENLSKMSPGDIWCAEFDSSNSSITPQLTLDKYLGDPVRQLTYKHFPTEEPNINVPVYDSTKPEMNKIEYLENFLSNQCWRSAIDWTTTYFQQQKQQQSAEYYHLWFIRFACLVKIRHFQTVETEFESFGNLYSRAYVNQQHGGSILPFTLRLLYAEMPYYSDKPHDSLDRLFRLLMMCNTIISVTNDKKQINDLWCHRRLRVLYSISNCYVIMKRIDSIVDILEQIAKSDKKNQHFIYLLIARVLLQFGDEINAQKAMDESIKLNTDGDDNQDYQLQLLLTKGLFALFRNDYDLCNETFLDVLFQTMNVKEQTIATNNNCVCLLYMSQMKEALRLFEFLIHPQPPKQLEKQTIHESVIYNICTIYELESFRFLQKKCELLHYIHKHVPDGFQLSALKLQTQPTH</sequence>
<evidence type="ECO:0008006" key="6">
    <source>
        <dbReference type="Google" id="ProtNLM"/>
    </source>
</evidence>
<gene>
    <name evidence="1" type="ORF">GPM918_LOCUS15651</name>
    <name evidence="2" type="ORF">OVA965_LOCUS21370</name>
    <name evidence="3" type="ORF">SRO942_LOCUS15651</name>
    <name evidence="4" type="ORF">TMI583_LOCUS22010</name>
</gene>